<evidence type="ECO:0000313" key="4">
    <source>
        <dbReference type="Proteomes" id="UP000001660"/>
    </source>
</evidence>
<evidence type="ECO:0000313" key="3">
    <source>
        <dbReference type="EMBL" id="CBK41942.1"/>
    </source>
</evidence>
<feature type="compositionally biased region" description="Low complexity" evidence="1">
    <location>
        <begin position="9"/>
        <end position="21"/>
    </location>
</feature>
<name>D8P985_9BACT</name>
<keyword evidence="4" id="KW-1185">Reference proteome</keyword>
<evidence type="ECO:0000256" key="1">
    <source>
        <dbReference type="SAM" id="MobiDB-lite"/>
    </source>
</evidence>
<dbReference type="KEGG" id="nde:NIDE2226"/>
<dbReference type="EMBL" id="FP929003">
    <property type="protein sequence ID" value="CBK41942.1"/>
    <property type="molecule type" value="Genomic_DNA"/>
</dbReference>
<sequence>MSATATVQSAAKPPSSAPSGSLIQRQCACGGSAGLSGECEECRSRKLSGRPLQKKLVIGNPEDEFEQEADRVAAQVMRMPHPQATTEAEQREPAPIVRRRVDGFHGTGAGPAPSIVREVLASPGRPLDGATRAFFEPRFGYDFGQVRVHHDDEAAQSADSVTALAYTSGCHIVFARGQYGPHGTGGRQLLAHELAHVIQQGGAQAASTIYRQCTTGRACTQPISGDPGRFNASEYAAEESGRTARAEEARRDPGAVVASGHGSHAAHVEAFAAAEGIDLSDFYGVLIDRDLGASTGAAAGPCASLTGAVPPFAGPRDAYCMFVPEDMDRLTGEAAAAPPPRLVGGYPRATWLQWLRETLVHEAQHIRYDTTAHPDLGGSCTRSTPLYRAANGTEYPLDFYLSELSAILAEFEPTFTSVRRRSPTGDYGALLDNLQSAYHDALFSHYESIAGILTTLRCHCDCADADAFVRDTFEFTSTGWSDTTRGIFLDFIQSRMPSLQWPDPGP</sequence>
<dbReference type="InterPro" id="IPR025295">
    <property type="entry name" value="eCIS_core_dom"/>
</dbReference>
<dbReference type="eggNOG" id="COG2885">
    <property type="taxonomic scope" value="Bacteria"/>
</dbReference>
<feature type="domain" description="eCIS core" evidence="2">
    <location>
        <begin position="126"/>
        <end position="203"/>
    </location>
</feature>
<evidence type="ECO:0000259" key="2">
    <source>
        <dbReference type="Pfam" id="PF13699"/>
    </source>
</evidence>
<dbReference type="HOGENOM" id="CLU_538288_0_0_0"/>
<dbReference type="Pfam" id="PF13699">
    <property type="entry name" value="eCIS_core"/>
    <property type="match status" value="1"/>
</dbReference>
<feature type="region of interest" description="Disordered" evidence="1">
    <location>
        <begin position="235"/>
        <end position="258"/>
    </location>
</feature>
<feature type="region of interest" description="Disordered" evidence="1">
    <location>
        <begin position="1"/>
        <end position="23"/>
    </location>
</feature>
<gene>
    <name evidence="3" type="ORF">NIDE2226</name>
</gene>
<reference evidence="3 4" key="1">
    <citation type="journal article" date="2010" name="Proc. Natl. Acad. Sci. U.S.A.">
        <title>A Nitrospira metagenome illuminates the physiology and evolution of globally important nitrite-oxidizing bacteria.</title>
        <authorList>
            <person name="Lucker S."/>
            <person name="Wagner M."/>
            <person name="Maixner F."/>
            <person name="Pelletier E."/>
            <person name="Koch H."/>
            <person name="Vacherie B."/>
            <person name="Rattei T."/>
            <person name="Sinninghe Damste J."/>
            <person name="Spieck E."/>
            <person name="Le Paslier D."/>
            <person name="Daims H."/>
        </authorList>
    </citation>
    <scope>NUCLEOTIDE SEQUENCE [LARGE SCALE GENOMIC DNA]</scope>
</reference>
<dbReference type="AlphaFoldDB" id="D8P985"/>
<feature type="compositionally biased region" description="Basic and acidic residues" evidence="1">
    <location>
        <begin position="239"/>
        <end position="253"/>
    </location>
</feature>
<proteinExistence type="predicted"/>
<dbReference type="STRING" id="330214.NIDE2226"/>
<dbReference type="Proteomes" id="UP000001660">
    <property type="component" value="Chromosome"/>
</dbReference>
<organism evidence="3 4">
    <name type="scientific">Nitrospira defluvii</name>
    <dbReference type="NCBI Taxonomy" id="330214"/>
    <lineage>
        <taxon>Bacteria</taxon>
        <taxon>Pseudomonadati</taxon>
        <taxon>Nitrospirota</taxon>
        <taxon>Nitrospiria</taxon>
        <taxon>Nitrospirales</taxon>
        <taxon>Nitrospiraceae</taxon>
        <taxon>Nitrospira</taxon>
    </lineage>
</organism>
<protein>
    <recommendedName>
        <fullName evidence="2">eCIS core domain-containing protein</fullName>
    </recommendedName>
</protein>
<accession>D8P985</accession>